<gene>
    <name evidence="3" type="ORF">BFL38_13375</name>
</gene>
<proteinExistence type="predicted"/>
<dbReference type="RefSeq" id="WP_069725842.1">
    <property type="nucleotide sequence ID" value="NZ_MDCO01000006.1"/>
</dbReference>
<organism evidence="3 4">
    <name type="scientific">Brachyspira hampsonii</name>
    <dbReference type="NCBI Taxonomy" id="1287055"/>
    <lineage>
        <taxon>Bacteria</taxon>
        <taxon>Pseudomonadati</taxon>
        <taxon>Spirochaetota</taxon>
        <taxon>Spirochaetia</taxon>
        <taxon>Brachyspirales</taxon>
        <taxon>Brachyspiraceae</taxon>
        <taxon>Brachyspira</taxon>
    </lineage>
</organism>
<evidence type="ECO:0000256" key="2">
    <source>
        <dbReference type="SAM" id="MobiDB-lite"/>
    </source>
</evidence>
<evidence type="ECO:0000313" key="3">
    <source>
        <dbReference type="EMBL" id="OEJ15288.1"/>
    </source>
</evidence>
<reference evidence="3 4" key="1">
    <citation type="submission" date="2016-08" db="EMBL/GenBank/DDBJ databases">
        <title>Characterization and recognition of Brachyspira hampsonii sp. nov., a novel intestinal spirochete that is pathogenic to pigs.</title>
        <authorList>
            <person name="Mirajkar N."/>
            <person name="La T."/>
            <person name="Phillips N."/>
            <person name="Hampson D."/>
            <person name="Gebhart C."/>
        </authorList>
    </citation>
    <scope>NUCLEOTIDE SEQUENCE [LARGE SCALE GENOMIC DNA]</scope>
    <source>
        <strain evidence="3 4">P280/1</strain>
    </source>
</reference>
<dbReference type="InterPro" id="IPR018770">
    <property type="entry name" value="ChloroindolylP_hydrolase"/>
</dbReference>
<accession>A0A1E5NGJ8</accession>
<name>A0A1E5NGJ8_9SPIR</name>
<comment type="caution">
    <text evidence="3">The sequence shown here is derived from an EMBL/GenBank/DDBJ whole genome shotgun (WGS) entry which is preliminary data.</text>
</comment>
<evidence type="ECO:0000256" key="1">
    <source>
        <dbReference type="SAM" id="Coils"/>
    </source>
</evidence>
<dbReference type="Proteomes" id="UP000095247">
    <property type="component" value="Unassembled WGS sequence"/>
</dbReference>
<dbReference type="EMBL" id="MDCO01000006">
    <property type="protein sequence ID" value="OEJ15288.1"/>
    <property type="molecule type" value="Genomic_DNA"/>
</dbReference>
<feature type="compositionally biased region" description="Low complexity" evidence="2">
    <location>
        <begin position="28"/>
        <end position="43"/>
    </location>
</feature>
<dbReference type="Pfam" id="PF10112">
    <property type="entry name" value="Halogen_Hydrol"/>
    <property type="match status" value="1"/>
</dbReference>
<dbReference type="AlphaFoldDB" id="A0A1E5NGJ8"/>
<protein>
    <submittedName>
        <fullName evidence="3">Uncharacterized protein</fullName>
    </submittedName>
</protein>
<feature type="coiled-coil region" evidence="1">
    <location>
        <begin position="132"/>
        <end position="159"/>
    </location>
</feature>
<keyword evidence="1" id="KW-0175">Coiled coil</keyword>
<sequence>MARDEDDFIFQRLRQNIQRNFPREDDVNTYNTNNYNQNNYSNKDSYSNEDSLIILETQRNIDKITDFSQKIDDPELTPALKEMIGILKEMANYSKVNKEGEKKLEKINEYHLPTAIKMLNSYIDFCNFPVKNENIQKTAQEIEDVIIKLNEALKKMLVEMNQNKLIDINSDIDVLKNMLEKDGL</sequence>
<evidence type="ECO:0000313" key="4">
    <source>
        <dbReference type="Proteomes" id="UP000095247"/>
    </source>
</evidence>
<feature type="region of interest" description="Disordered" evidence="2">
    <location>
        <begin position="24"/>
        <end position="43"/>
    </location>
</feature>